<evidence type="ECO:0000256" key="1">
    <source>
        <dbReference type="ARBA" id="ARBA00022490"/>
    </source>
</evidence>
<keyword evidence="6" id="KW-0520">NAD</keyword>
<dbReference type="SMART" id="SM00881">
    <property type="entry name" value="CoA_binding"/>
    <property type="match status" value="1"/>
</dbReference>
<dbReference type="HOGENOM" id="CLU_061534_1_0_12"/>
<dbReference type="NCBIfam" id="NF003994">
    <property type="entry name" value="PRK05472.2-3"/>
    <property type="match status" value="1"/>
</dbReference>
<evidence type="ECO:0000259" key="7">
    <source>
        <dbReference type="SMART" id="SM00881"/>
    </source>
</evidence>
<gene>
    <name evidence="6" type="primary">rex</name>
    <name evidence="8" type="ordered locus">TREPR_2728</name>
</gene>
<dbReference type="Gene3D" id="1.10.10.10">
    <property type="entry name" value="Winged helix-like DNA-binding domain superfamily/Winged helix DNA-binding domain"/>
    <property type="match status" value="1"/>
</dbReference>
<comment type="subunit">
    <text evidence="6">Homodimer.</text>
</comment>
<dbReference type="Pfam" id="PF02629">
    <property type="entry name" value="CoA_binding"/>
    <property type="match status" value="1"/>
</dbReference>
<comment type="similarity">
    <text evidence="6">Belongs to the transcriptional regulatory Rex family.</text>
</comment>
<dbReference type="InterPro" id="IPR036291">
    <property type="entry name" value="NAD(P)-bd_dom_sf"/>
</dbReference>
<dbReference type="SUPFAM" id="SSF51735">
    <property type="entry name" value="NAD(P)-binding Rossmann-fold domains"/>
    <property type="match status" value="1"/>
</dbReference>
<dbReference type="Pfam" id="PF06971">
    <property type="entry name" value="Put_DNA-bind_N"/>
    <property type="match status" value="1"/>
</dbReference>
<protein>
    <recommendedName>
        <fullName evidence="6">Redox-sensing transcriptional repressor Rex</fullName>
    </recommendedName>
</protein>
<evidence type="ECO:0000256" key="4">
    <source>
        <dbReference type="ARBA" id="ARBA00023125"/>
    </source>
</evidence>
<dbReference type="eggNOG" id="COG2344">
    <property type="taxonomic scope" value="Bacteria"/>
</dbReference>
<dbReference type="GO" id="GO:0003700">
    <property type="term" value="F:DNA-binding transcription factor activity"/>
    <property type="evidence" value="ECO:0007669"/>
    <property type="project" value="UniProtKB-UniRule"/>
</dbReference>
<dbReference type="GO" id="GO:0051775">
    <property type="term" value="P:response to redox state"/>
    <property type="evidence" value="ECO:0007669"/>
    <property type="project" value="InterPro"/>
</dbReference>
<dbReference type="SUPFAM" id="SSF46785">
    <property type="entry name" value="Winged helix' DNA-binding domain"/>
    <property type="match status" value="1"/>
</dbReference>
<dbReference type="InterPro" id="IPR009718">
    <property type="entry name" value="Rex_DNA-bd_C_dom"/>
</dbReference>
<name>F5YQK7_TREPZ</name>
<dbReference type="KEGG" id="tpi:TREPR_2728"/>
<organism evidence="8 9">
    <name type="scientific">Treponema primitia (strain ATCC BAA-887 / DSM 12427 / ZAS-2)</name>
    <dbReference type="NCBI Taxonomy" id="545694"/>
    <lineage>
        <taxon>Bacteria</taxon>
        <taxon>Pseudomonadati</taxon>
        <taxon>Spirochaetota</taxon>
        <taxon>Spirochaetia</taxon>
        <taxon>Spirochaetales</taxon>
        <taxon>Treponemataceae</taxon>
        <taxon>Treponema</taxon>
    </lineage>
</organism>
<keyword evidence="5 6" id="KW-0804">Transcription</keyword>
<dbReference type="PANTHER" id="PTHR35786:SF1">
    <property type="entry name" value="REDOX-SENSING TRANSCRIPTIONAL REPRESSOR REX 1"/>
    <property type="match status" value="1"/>
</dbReference>
<dbReference type="NCBIfam" id="NF003996">
    <property type="entry name" value="PRK05472.2-5"/>
    <property type="match status" value="1"/>
</dbReference>
<dbReference type="PANTHER" id="PTHR35786">
    <property type="entry name" value="REDOX-SENSING TRANSCRIPTIONAL REPRESSOR REX"/>
    <property type="match status" value="1"/>
</dbReference>
<dbReference type="NCBIfam" id="NF003995">
    <property type="entry name" value="PRK05472.2-4"/>
    <property type="match status" value="1"/>
</dbReference>
<evidence type="ECO:0000256" key="5">
    <source>
        <dbReference type="ARBA" id="ARBA00023163"/>
    </source>
</evidence>
<keyword evidence="1 6" id="KW-0963">Cytoplasm</keyword>
<proteinExistence type="inferred from homology"/>
<dbReference type="InterPro" id="IPR036388">
    <property type="entry name" value="WH-like_DNA-bd_sf"/>
</dbReference>
<dbReference type="Gene3D" id="3.40.50.720">
    <property type="entry name" value="NAD(P)-binding Rossmann-like Domain"/>
    <property type="match status" value="1"/>
</dbReference>
<reference evidence="9" key="1">
    <citation type="submission" date="2009-12" db="EMBL/GenBank/DDBJ databases">
        <title>Complete sequence of Treponema primitia strain ZAS-2.</title>
        <authorList>
            <person name="Tetu S.G."/>
            <person name="Matson E."/>
            <person name="Ren Q."/>
            <person name="Seshadri R."/>
            <person name="Elbourne L."/>
            <person name="Hassan K.A."/>
            <person name="Durkin A."/>
            <person name="Radune D."/>
            <person name="Mohamoud Y."/>
            <person name="Shay R."/>
            <person name="Jin S."/>
            <person name="Zhang X."/>
            <person name="Lucey K."/>
            <person name="Ballor N.R."/>
            <person name="Ottesen E."/>
            <person name="Rosenthal R."/>
            <person name="Allen A."/>
            <person name="Leadbetter J.R."/>
            <person name="Paulsen I.T."/>
        </authorList>
    </citation>
    <scope>NUCLEOTIDE SEQUENCE [LARGE SCALE GENOMIC DNA]</scope>
    <source>
        <strain evidence="9">ATCC BAA-887 / DSM 12427 / ZAS-2</strain>
    </source>
</reference>
<feature type="binding site" evidence="6">
    <location>
        <begin position="116"/>
        <end position="121"/>
    </location>
    <ligand>
        <name>NAD(+)</name>
        <dbReference type="ChEBI" id="CHEBI:57540"/>
    </ligand>
</feature>
<dbReference type="GO" id="GO:0003677">
    <property type="term" value="F:DNA binding"/>
    <property type="evidence" value="ECO:0007669"/>
    <property type="project" value="UniProtKB-UniRule"/>
</dbReference>
<evidence type="ECO:0000313" key="8">
    <source>
        <dbReference type="EMBL" id="AEF84318.1"/>
    </source>
</evidence>
<dbReference type="EMBL" id="CP001843">
    <property type="protein sequence ID" value="AEF84318.1"/>
    <property type="molecule type" value="Genomic_DNA"/>
</dbReference>
<keyword evidence="9" id="KW-1185">Reference proteome</keyword>
<reference evidence="8 9" key="2">
    <citation type="journal article" date="2011" name="ISME J.">
        <title>RNA-seq reveals cooperative metabolic interactions between two termite-gut spirochete species in co-culture.</title>
        <authorList>
            <person name="Rosenthal A.Z."/>
            <person name="Matson E.G."/>
            <person name="Eldar A."/>
            <person name="Leadbetter J.R."/>
        </authorList>
    </citation>
    <scope>NUCLEOTIDE SEQUENCE [LARGE SCALE GENOMIC DNA]</scope>
    <source>
        <strain evidence="9">ATCC BAA-887 / DSM 12427 / ZAS-2</strain>
    </source>
</reference>
<evidence type="ECO:0000313" key="9">
    <source>
        <dbReference type="Proteomes" id="UP000009223"/>
    </source>
</evidence>
<dbReference type="GO" id="GO:0005737">
    <property type="term" value="C:cytoplasm"/>
    <property type="evidence" value="ECO:0007669"/>
    <property type="project" value="UniProtKB-SubCell"/>
</dbReference>
<dbReference type="GO" id="GO:0045892">
    <property type="term" value="P:negative regulation of DNA-templated transcription"/>
    <property type="evidence" value="ECO:0007669"/>
    <property type="project" value="InterPro"/>
</dbReference>
<dbReference type="STRING" id="545694.TREPR_2728"/>
<keyword evidence="2 6" id="KW-0678">Repressor</keyword>
<accession>F5YQK7</accession>
<dbReference type="Proteomes" id="UP000009223">
    <property type="component" value="Chromosome"/>
</dbReference>
<evidence type="ECO:0000256" key="6">
    <source>
        <dbReference type="HAMAP-Rule" id="MF_01131"/>
    </source>
</evidence>
<dbReference type="InterPro" id="IPR022876">
    <property type="entry name" value="Tscrpt_rep_Rex"/>
</dbReference>
<feature type="domain" description="CoA-binding" evidence="7">
    <location>
        <begin position="105"/>
        <end position="206"/>
    </location>
</feature>
<dbReference type="InterPro" id="IPR036390">
    <property type="entry name" value="WH_DNA-bd_sf"/>
</dbReference>
<comment type="function">
    <text evidence="6">Modulates transcription in response to changes in cellular NADH/NAD(+) redox state.</text>
</comment>
<dbReference type="HAMAP" id="MF_01131">
    <property type="entry name" value="Rex"/>
    <property type="match status" value="1"/>
</dbReference>
<dbReference type="InterPro" id="IPR003781">
    <property type="entry name" value="CoA-bd"/>
</dbReference>
<sequence length="243" mass="26124">MPLLCPQAIIDFYIDLNVLLNLGTIVAKRKIPATPSVRRLPSYLHAIRQLQSEGSEYISGTLIAQELNLEPIQVRKDLAITGISGKPKKGYPVDALIDAIERFLGWASMQDVIVVGAGNLGSALMGHQEFRSHGMNIVAAFDKNPQKIGTSIHGIPVLNLDDLETEIHKSGVKVAILAVHSEAAQQTADALVNAGIQGIWNFTAIKLKVPEPVVVEMEDLSSGYAMLCVTLQAQGEENGGNSP</sequence>
<keyword evidence="4 6" id="KW-0238">DNA-binding</keyword>
<keyword evidence="3 6" id="KW-0805">Transcription regulation</keyword>
<evidence type="ECO:0000256" key="2">
    <source>
        <dbReference type="ARBA" id="ARBA00022491"/>
    </source>
</evidence>
<evidence type="ECO:0000256" key="3">
    <source>
        <dbReference type="ARBA" id="ARBA00023015"/>
    </source>
</evidence>
<feature type="DNA-binding region" description="H-T-H motif" evidence="6">
    <location>
        <begin position="42"/>
        <end position="81"/>
    </location>
</feature>
<comment type="subcellular location">
    <subcellularLocation>
        <location evidence="6">Cytoplasm</location>
    </subcellularLocation>
</comment>
<dbReference type="AlphaFoldDB" id="F5YQK7"/>